<feature type="compositionally biased region" description="Basic and acidic residues" evidence="1">
    <location>
        <begin position="81"/>
        <end position="91"/>
    </location>
</feature>
<reference evidence="3 4" key="1">
    <citation type="submission" date="2021-08" db="EMBL/GenBank/DDBJ databases">
        <title>The genome sequence of Chitinophaga sp. B61.</title>
        <authorList>
            <person name="Zhang X."/>
        </authorList>
    </citation>
    <scope>NUCLEOTIDE SEQUENCE [LARGE SCALE GENOMIC DNA]</scope>
    <source>
        <strain evidence="3 4">B61</strain>
    </source>
</reference>
<name>A0ABS7GHI2_9BACT</name>
<keyword evidence="4" id="KW-1185">Reference proteome</keyword>
<protein>
    <recommendedName>
        <fullName evidence="2">DUF7710 domain-containing protein</fullName>
    </recommendedName>
</protein>
<dbReference type="EMBL" id="JAICCF010000004">
    <property type="protein sequence ID" value="MBW8687154.1"/>
    <property type="molecule type" value="Genomic_DNA"/>
</dbReference>
<proteinExistence type="predicted"/>
<dbReference type="InterPro" id="IPR056127">
    <property type="entry name" value="DUF7710"/>
</dbReference>
<feature type="region of interest" description="Disordered" evidence="1">
    <location>
        <begin position="69"/>
        <end position="91"/>
    </location>
</feature>
<evidence type="ECO:0000313" key="3">
    <source>
        <dbReference type="EMBL" id="MBW8687154.1"/>
    </source>
</evidence>
<evidence type="ECO:0000259" key="2">
    <source>
        <dbReference type="Pfam" id="PF24819"/>
    </source>
</evidence>
<accession>A0ABS7GHI2</accession>
<comment type="caution">
    <text evidence="3">The sequence shown here is derived from an EMBL/GenBank/DDBJ whole genome shotgun (WGS) entry which is preliminary data.</text>
</comment>
<organism evidence="3 4">
    <name type="scientific">Chitinophaga rhizophila</name>
    <dbReference type="NCBI Taxonomy" id="2866212"/>
    <lineage>
        <taxon>Bacteria</taxon>
        <taxon>Pseudomonadati</taxon>
        <taxon>Bacteroidota</taxon>
        <taxon>Chitinophagia</taxon>
        <taxon>Chitinophagales</taxon>
        <taxon>Chitinophagaceae</taxon>
        <taxon>Chitinophaga</taxon>
    </lineage>
</organism>
<dbReference type="Proteomes" id="UP000812961">
    <property type="component" value="Unassembled WGS sequence"/>
</dbReference>
<dbReference type="Pfam" id="PF24819">
    <property type="entry name" value="DUF7710"/>
    <property type="match status" value="1"/>
</dbReference>
<evidence type="ECO:0000313" key="4">
    <source>
        <dbReference type="Proteomes" id="UP000812961"/>
    </source>
</evidence>
<evidence type="ECO:0000256" key="1">
    <source>
        <dbReference type="SAM" id="MobiDB-lite"/>
    </source>
</evidence>
<feature type="domain" description="DUF7710" evidence="2">
    <location>
        <begin position="6"/>
        <end position="90"/>
    </location>
</feature>
<gene>
    <name evidence="3" type="ORF">K1Y79_22645</name>
</gene>
<sequence length="91" mass="10220">MNQEIVWVFHGMNSRFSGGIFTTLPLAEDWIAKHRLTGLLTAYPLDTGIYDWAIAGGLFEPKKPEHDSPNFIGGFTTAGQEHQHYEDGKRS</sequence>
<dbReference type="RefSeq" id="WP_220252477.1">
    <property type="nucleotide sequence ID" value="NZ_JAICCF010000004.1"/>
</dbReference>